<comment type="caution">
    <text evidence="1">The sequence shown here is derived from an EMBL/GenBank/DDBJ whole genome shotgun (WGS) entry which is preliminary data.</text>
</comment>
<name>A0A4Z2IDH5_9TELE</name>
<dbReference type="Proteomes" id="UP000314294">
    <property type="component" value="Unassembled WGS sequence"/>
</dbReference>
<sequence length="61" mass="6932">MCTWWNSIKALLTFGDAFEIDEKGSLNKLLAAFRRMSFTGHSDRVIHQSSNHSKFASGKEQ</sequence>
<organism evidence="1 2">
    <name type="scientific">Liparis tanakae</name>
    <name type="common">Tanaka's snailfish</name>
    <dbReference type="NCBI Taxonomy" id="230148"/>
    <lineage>
        <taxon>Eukaryota</taxon>
        <taxon>Metazoa</taxon>
        <taxon>Chordata</taxon>
        <taxon>Craniata</taxon>
        <taxon>Vertebrata</taxon>
        <taxon>Euteleostomi</taxon>
        <taxon>Actinopterygii</taxon>
        <taxon>Neopterygii</taxon>
        <taxon>Teleostei</taxon>
        <taxon>Neoteleostei</taxon>
        <taxon>Acanthomorphata</taxon>
        <taxon>Eupercaria</taxon>
        <taxon>Perciformes</taxon>
        <taxon>Cottioidei</taxon>
        <taxon>Cottales</taxon>
        <taxon>Liparidae</taxon>
        <taxon>Liparis</taxon>
    </lineage>
</organism>
<protein>
    <submittedName>
        <fullName evidence="1">Uncharacterized protein</fullName>
    </submittedName>
</protein>
<evidence type="ECO:0000313" key="2">
    <source>
        <dbReference type="Proteomes" id="UP000314294"/>
    </source>
</evidence>
<dbReference type="AlphaFoldDB" id="A0A4Z2IDH5"/>
<dbReference type="EMBL" id="SRLO01000097">
    <property type="protein sequence ID" value="TNN76020.1"/>
    <property type="molecule type" value="Genomic_DNA"/>
</dbReference>
<reference evidence="1 2" key="1">
    <citation type="submission" date="2019-03" db="EMBL/GenBank/DDBJ databases">
        <title>First draft genome of Liparis tanakae, snailfish: a comprehensive survey of snailfish specific genes.</title>
        <authorList>
            <person name="Kim W."/>
            <person name="Song I."/>
            <person name="Jeong J.-H."/>
            <person name="Kim D."/>
            <person name="Kim S."/>
            <person name="Ryu S."/>
            <person name="Song J.Y."/>
            <person name="Lee S.K."/>
        </authorList>
    </citation>
    <scope>NUCLEOTIDE SEQUENCE [LARGE SCALE GENOMIC DNA]</scope>
    <source>
        <tissue evidence="1">Muscle</tissue>
    </source>
</reference>
<gene>
    <name evidence="1" type="ORF">EYF80_013783</name>
</gene>
<evidence type="ECO:0000313" key="1">
    <source>
        <dbReference type="EMBL" id="TNN76020.1"/>
    </source>
</evidence>
<accession>A0A4Z2IDH5</accession>
<proteinExistence type="predicted"/>
<keyword evidence="2" id="KW-1185">Reference proteome</keyword>